<evidence type="ECO:0000313" key="2">
    <source>
        <dbReference type="EMBL" id="MDJ1486290.1"/>
    </source>
</evidence>
<dbReference type="EMBL" id="JASJOS010000033">
    <property type="protein sequence ID" value="MDJ1486290.1"/>
    <property type="molecule type" value="Genomic_DNA"/>
</dbReference>
<feature type="signal peptide" evidence="1">
    <location>
        <begin position="1"/>
        <end position="21"/>
    </location>
</feature>
<gene>
    <name evidence="2" type="ORF">QNI16_37770</name>
</gene>
<dbReference type="Proteomes" id="UP001241110">
    <property type="component" value="Unassembled WGS sequence"/>
</dbReference>
<proteinExistence type="predicted"/>
<evidence type="ECO:0000313" key="3">
    <source>
        <dbReference type="Proteomes" id="UP001241110"/>
    </source>
</evidence>
<reference evidence="2" key="1">
    <citation type="submission" date="2023-05" db="EMBL/GenBank/DDBJ databases">
        <authorList>
            <person name="Zhang X."/>
        </authorList>
    </citation>
    <scope>NUCLEOTIDE SEQUENCE</scope>
    <source>
        <strain evidence="2">YF14B1</strain>
    </source>
</reference>
<organism evidence="2 3">
    <name type="scientific">Xanthocytophaga flava</name>
    <dbReference type="NCBI Taxonomy" id="3048013"/>
    <lineage>
        <taxon>Bacteria</taxon>
        <taxon>Pseudomonadati</taxon>
        <taxon>Bacteroidota</taxon>
        <taxon>Cytophagia</taxon>
        <taxon>Cytophagales</taxon>
        <taxon>Rhodocytophagaceae</taxon>
        <taxon>Xanthocytophaga</taxon>
    </lineage>
</organism>
<protein>
    <submittedName>
        <fullName evidence="2">Uncharacterized protein</fullName>
    </submittedName>
</protein>
<evidence type="ECO:0000256" key="1">
    <source>
        <dbReference type="SAM" id="SignalP"/>
    </source>
</evidence>
<accession>A0AAE3QZB2</accession>
<dbReference type="AlphaFoldDB" id="A0AAE3QZB2"/>
<feature type="chain" id="PRO_5042210391" evidence="1">
    <location>
        <begin position="22"/>
        <end position="176"/>
    </location>
</feature>
<comment type="caution">
    <text evidence="2">The sequence shown here is derived from an EMBL/GenBank/DDBJ whole genome shotgun (WGS) entry which is preliminary data.</text>
</comment>
<name>A0AAE3QZB2_9BACT</name>
<dbReference type="RefSeq" id="WP_313989765.1">
    <property type="nucleotide sequence ID" value="NZ_JASJOS010000033.1"/>
</dbReference>
<keyword evidence="1" id="KW-0732">Signal</keyword>
<sequence>MMLVKKYITAGYMAMFTIVLLNSTACQTQRDSVTAVADGEYVSNKHEDQDLAKMPGITDVRSTFTVHLESQEGLRITDPTQLAPNTLYKLVVTGTAPVEYRVKKTEGFQIMNYTKHTKKKSLTNNSSIINPTTEFTIKTYQAMPDRLYVNIVPVHNRQGKYYREYSQVFLLPAGQK</sequence>